<feature type="chain" id="PRO_5045624236" description="WD40 repeat domain-containing protein" evidence="1">
    <location>
        <begin position="27"/>
        <end position="311"/>
    </location>
</feature>
<dbReference type="SUPFAM" id="SSF82171">
    <property type="entry name" value="DPP6 N-terminal domain-like"/>
    <property type="match status" value="1"/>
</dbReference>
<dbReference type="EMBL" id="CP108085">
    <property type="protein sequence ID" value="WUP78579.1"/>
    <property type="molecule type" value="Genomic_DNA"/>
</dbReference>
<evidence type="ECO:0008006" key="4">
    <source>
        <dbReference type="Google" id="ProtNLM"/>
    </source>
</evidence>
<keyword evidence="3" id="KW-1185">Reference proteome</keyword>
<evidence type="ECO:0000313" key="3">
    <source>
        <dbReference type="Proteomes" id="UP001432011"/>
    </source>
</evidence>
<sequence length="311" mass="32128">MMNTRPLSAAALCATLTAALATPAFAAPALAAPTSTAPAAAPKPLTGVAVYLSYDTGFPVSRYEPRKGFTKLGAMPMTGQFSASPDGRKLAWITDAGYVRVGDGRRVTTAAKGAAAGFPCATPVWSPDSRRVAYVGKGNSDARPISVVGADGRGRRRAGTTLGLCHLAWSANGRYLAGYAGTTEGVYRLDVKTGKATKVKGVALANHVQSLSPDGSKVVVAPLSRNAAGGDGSWPGSFRPVVVDVATGKKVAIPVKGSLIGAYYLRDGRLVVRVAGRTANTLVVLDRNGRQVQRLTEPAAARRQALLQIVG</sequence>
<dbReference type="RefSeq" id="WP_328710689.1">
    <property type="nucleotide sequence ID" value="NZ_CP108085.1"/>
</dbReference>
<gene>
    <name evidence="2" type="ORF">OG913_16780</name>
</gene>
<dbReference type="InterPro" id="IPR011042">
    <property type="entry name" value="6-blade_b-propeller_TolB-like"/>
</dbReference>
<protein>
    <recommendedName>
        <fullName evidence="4">WD40 repeat domain-containing protein</fullName>
    </recommendedName>
</protein>
<accession>A0ABZ1T1B4</accession>
<feature type="signal peptide" evidence="1">
    <location>
        <begin position="1"/>
        <end position="26"/>
    </location>
</feature>
<keyword evidence="1" id="KW-0732">Signal</keyword>
<dbReference type="Gene3D" id="2.120.10.30">
    <property type="entry name" value="TolB, C-terminal domain"/>
    <property type="match status" value="1"/>
</dbReference>
<reference evidence="2" key="1">
    <citation type="submission" date="2022-10" db="EMBL/GenBank/DDBJ databases">
        <title>The complete genomes of actinobacterial strains from the NBC collection.</title>
        <authorList>
            <person name="Joergensen T.S."/>
            <person name="Alvarez Arevalo M."/>
            <person name="Sterndorff E.B."/>
            <person name="Faurdal D."/>
            <person name="Vuksanovic O."/>
            <person name="Mourched A.-S."/>
            <person name="Charusanti P."/>
            <person name="Shaw S."/>
            <person name="Blin K."/>
            <person name="Weber T."/>
        </authorList>
    </citation>
    <scope>NUCLEOTIDE SEQUENCE</scope>
    <source>
        <strain evidence="2">NBC_00254</strain>
    </source>
</reference>
<organism evidence="2 3">
    <name type="scientific">Microbispora hainanensis</name>
    <dbReference type="NCBI Taxonomy" id="568844"/>
    <lineage>
        <taxon>Bacteria</taxon>
        <taxon>Bacillati</taxon>
        <taxon>Actinomycetota</taxon>
        <taxon>Actinomycetes</taxon>
        <taxon>Streptosporangiales</taxon>
        <taxon>Streptosporangiaceae</taxon>
        <taxon>Microbispora</taxon>
    </lineage>
</organism>
<evidence type="ECO:0000313" key="2">
    <source>
        <dbReference type="EMBL" id="WUP78579.1"/>
    </source>
</evidence>
<evidence type="ECO:0000256" key="1">
    <source>
        <dbReference type="SAM" id="SignalP"/>
    </source>
</evidence>
<dbReference type="Proteomes" id="UP001432011">
    <property type="component" value="Chromosome"/>
</dbReference>
<proteinExistence type="predicted"/>
<name>A0ABZ1T1B4_9ACTN</name>